<evidence type="ECO:0000313" key="2">
    <source>
        <dbReference type="Proteomes" id="UP000077266"/>
    </source>
</evidence>
<accession>A0A165G181</accession>
<name>A0A165G181_EXIGL</name>
<evidence type="ECO:0000313" key="1">
    <source>
        <dbReference type="EMBL" id="KZV89835.1"/>
    </source>
</evidence>
<dbReference type="EMBL" id="KV426062">
    <property type="protein sequence ID" value="KZV89835.1"/>
    <property type="molecule type" value="Genomic_DNA"/>
</dbReference>
<gene>
    <name evidence="1" type="ORF">EXIGLDRAFT_771356</name>
</gene>
<proteinExistence type="predicted"/>
<reference evidence="1 2" key="1">
    <citation type="journal article" date="2016" name="Mol. Biol. Evol.">
        <title>Comparative Genomics of Early-Diverging Mushroom-Forming Fungi Provides Insights into the Origins of Lignocellulose Decay Capabilities.</title>
        <authorList>
            <person name="Nagy L.G."/>
            <person name="Riley R."/>
            <person name="Tritt A."/>
            <person name="Adam C."/>
            <person name="Daum C."/>
            <person name="Floudas D."/>
            <person name="Sun H."/>
            <person name="Yadav J.S."/>
            <person name="Pangilinan J."/>
            <person name="Larsson K.H."/>
            <person name="Matsuura K."/>
            <person name="Barry K."/>
            <person name="Labutti K."/>
            <person name="Kuo R."/>
            <person name="Ohm R.A."/>
            <person name="Bhattacharya S.S."/>
            <person name="Shirouzu T."/>
            <person name="Yoshinaga Y."/>
            <person name="Martin F.M."/>
            <person name="Grigoriev I.V."/>
            <person name="Hibbett D.S."/>
        </authorList>
    </citation>
    <scope>NUCLEOTIDE SEQUENCE [LARGE SCALE GENOMIC DNA]</scope>
    <source>
        <strain evidence="1 2">HHB12029</strain>
    </source>
</reference>
<dbReference type="AlphaFoldDB" id="A0A165G181"/>
<protein>
    <submittedName>
        <fullName evidence="1">Uncharacterized protein</fullName>
    </submittedName>
</protein>
<sequence>MTCAHLAHTLRTPCAHLARTSRTPSMCCAHLARTAHTLRAPRAHFSRGPLSTARRLWLSVRYKLPDWRFDLVLVLLHRPLIWLQPDDVALLSFSVKIGNDSEPFFSRLALVHSKIAQNRAIIAATFDKLCDRSESCTPRHHSTVCVPHWECAWRRGIIPWLLHPLDLMHMGGLYHRVETLQVPEMYPSCRAKMVKTILDSKMLSRVRKWIDALVAEIE</sequence>
<dbReference type="InParanoid" id="A0A165G181"/>
<keyword evidence="2" id="KW-1185">Reference proteome</keyword>
<organism evidence="1 2">
    <name type="scientific">Exidia glandulosa HHB12029</name>
    <dbReference type="NCBI Taxonomy" id="1314781"/>
    <lineage>
        <taxon>Eukaryota</taxon>
        <taxon>Fungi</taxon>
        <taxon>Dikarya</taxon>
        <taxon>Basidiomycota</taxon>
        <taxon>Agaricomycotina</taxon>
        <taxon>Agaricomycetes</taxon>
        <taxon>Auriculariales</taxon>
        <taxon>Exidiaceae</taxon>
        <taxon>Exidia</taxon>
    </lineage>
</organism>
<dbReference type="Proteomes" id="UP000077266">
    <property type="component" value="Unassembled WGS sequence"/>
</dbReference>